<feature type="region of interest" description="Disordered" evidence="5">
    <location>
        <begin position="366"/>
        <end position="395"/>
    </location>
</feature>
<feature type="compositionally biased region" description="Polar residues" evidence="5">
    <location>
        <begin position="15"/>
        <end position="24"/>
    </location>
</feature>
<feature type="region of interest" description="Disordered" evidence="5">
    <location>
        <begin position="253"/>
        <end position="274"/>
    </location>
</feature>
<dbReference type="OrthoDB" id="60033at2759"/>
<evidence type="ECO:0000313" key="6">
    <source>
        <dbReference type="EMBL" id="KAG8052074.1"/>
    </source>
</evidence>
<feature type="compositionally biased region" description="Low complexity" evidence="5">
    <location>
        <begin position="367"/>
        <end position="377"/>
    </location>
</feature>
<dbReference type="NCBIfam" id="TIGR01557">
    <property type="entry name" value="myb_SHAQKYF"/>
    <property type="match status" value="1"/>
</dbReference>
<evidence type="ECO:0000256" key="1">
    <source>
        <dbReference type="ARBA" id="ARBA00023015"/>
    </source>
</evidence>
<keyword evidence="4" id="KW-0539">Nucleus</keyword>
<dbReference type="PANTHER" id="PTHR31442:SF29">
    <property type="entry name" value="HOMEODOMAIN-LIKE SUPERFAMILY PROTEIN"/>
    <property type="match status" value="1"/>
</dbReference>
<sequence>MDDPVRTNEEDSNHDNLSVMSNISDGHLTNPAAAGMGEEKPQLPTNTESHQNQIRLLATSRDVVGGSNDGSSSTMTTPAMAIASAHQIRLPTASSKIASPENRRDMAANEAGQGYKQGQSVQEAKKRRMVWTDELHSRFLQAYEFLNNTQGLTRKNVASHLQKHQIRLPVTASVHQIIQPTASSNDSESNDNSMTTIQSPDNGDSLTRESACGAQKNTSDDEFQMMNEPGLTRENVASHLQKHQIRLLATASVHQIRQPTTSSNDSENNDDSMTTTQTMEIASPENQRDMAANKAGQGYEQGQSVQGPKKRRMVWTDELHNRFLQAYEFLNSTQGLTRKNVASHIQKHQIRLPVTASVHQIIQLTASSNDSESNDNSMTTIQSPDNGDSLTRESA</sequence>
<feature type="compositionally biased region" description="Basic and acidic residues" evidence="5">
    <location>
        <begin position="1"/>
        <end position="14"/>
    </location>
</feature>
<gene>
    <name evidence="6" type="ORF">GUJ93_ZPchr0001g30537</name>
</gene>
<comment type="caution">
    <text evidence="6">The sequence shown here is derived from an EMBL/GenBank/DDBJ whole genome shotgun (WGS) entry which is preliminary data.</text>
</comment>
<evidence type="ECO:0000256" key="3">
    <source>
        <dbReference type="ARBA" id="ARBA00023163"/>
    </source>
</evidence>
<feature type="region of interest" description="Disordered" evidence="5">
    <location>
        <begin position="291"/>
        <end position="310"/>
    </location>
</feature>
<accession>A0A8J5SAG7</accession>
<dbReference type="Proteomes" id="UP000729402">
    <property type="component" value="Unassembled WGS sequence"/>
</dbReference>
<dbReference type="PANTHER" id="PTHR31442">
    <property type="entry name" value="HOMEODOMAIN-LIKE SUPERFAMILY PROTEIN-RELATED"/>
    <property type="match status" value="1"/>
</dbReference>
<dbReference type="GO" id="GO:0003677">
    <property type="term" value="F:DNA binding"/>
    <property type="evidence" value="ECO:0007669"/>
    <property type="project" value="UniProtKB-KW"/>
</dbReference>
<keyword evidence="7" id="KW-1185">Reference proteome</keyword>
<dbReference type="GO" id="GO:0005634">
    <property type="term" value="C:nucleus"/>
    <property type="evidence" value="ECO:0007669"/>
    <property type="project" value="TreeGrafter"/>
</dbReference>
<dbReference type="GO" id="GO:0003700">
    <property type="term" value="F:DNA-binding transcription factor activity"/>
    <property type="evidence" value="ECO:0007669"/>
    <property type="project" value="InterPro"/>
</dbReference>
<name>A0A8J5SAG7_ZIZPA</name>
<keyword evidence="2" id="KW-0238">DNA-binding</keyword>
<keyword evidence="3" id="KW-0804">Transcription</keyword>
<reference evidence="6" key="2">
    <citation type="submission" date="2021-02" db="EMBL/GenBank/DDBJ databases">
        <authorList>
            <person name="Kimball J.A."/>
            <person name="Haas M.W."/>
            <person name="Macchietto M."/>
            <person name="Kono T."/>
            <person name="Duquette J."/>
            <person name="Shao M."/>
        </authorList>
    </citation>
    <scope>NUCLEOTIDE SEQUENCE</scope>
    <source>
        <tissue evidence="6">Fresh leaf tissue</tissue>
    </source>
</reference>
<evidence type="ECO:0000256" key="2">
    <source>
        <dbReference type="ARBA" id="ARBA00023125"/>
    </source>
</evidence>
<feature type="region of interest" description="Disordered" evidence="5">
    <location>
        <begin position="181"/>
        <end position="223"/>
    </location>
</feature>
<evidence type="ECO:0000313" key="7">
    <source>
        <dbReference type="Proteomes" id="UP000729402"/>
    </source>
</evidence>
<organism evidence="6 7">
    <name type="scientific">Zizania palustris</name>
    <name type="common">Northern wild rice</name>
    <dbReference type="NCBI Taxonomy" id="103762"/>
    <lineage>
        <taxon>Eukaryota</taxon>
        <taxon>Viridiplantae</taxon>
        <taxon>Streptophyta</taxon>
        <taxon>Embryophyta</taxon>
        <taxon>Tracheophyta</taxon>
        <taxon>Spermatophyta</taxon>
        <taxon>Magnoliopsida</taxon>
        <taxon>Liliopsida</taxon>
        <taxon>Poales</taxon>
        <taxon>Poaceae</taxon>
        <taxon>BOP clade</taxon>
        <taxon>Oryzoideae</taxon>
        <taxon>Oryzeae</taxon>
        <taxon>Zizaniinae</taxon>
        <taxon>Zizania</taxon>
    </lineage>
</organism>
<feature type="compositionally biased region" description="Low complexity" evidence="5">
    <location>
        <begin position="183"/>
        <end position="193"/>
    </location>
</feature>
<feature type="compositionally biased region" description="Polar residues" evidence="5">
    <location>
        <begin position="378"/>
        <end position="389"/>
    </location>
</feature>
<dbReference type="InterPro" id="IPR006447">
    <property type="entry name" value="Myb_dom_plants"/>
</dbReference>
<feature type="compositionally biased region" description="Low complexity" evidence="5">
    <location>
        <begin position="260"/>
        <end position="274"/>
    </location>
</feature>
<dbReference type="InterPro" id="IPR044841">
    <property type="entry name" value="LUX/BOA-like"/>
</dbReference>
<reference evidence="6" key="1">
    <citation type="journal article" date="2021" name="bioRxiv">
        <title>Whole Genome Assembly and Annotation of Northern Wild Rice, Zizania palustris L., Supports a Whole Genome Duplication in the Zizania Genus.</title>
        <authorList>
            <person name="Haas M."/>
            <person name="Kono T."/>
            <person name="Macchietto M."/>
            <person name="Millas R."/>
            <person name="McGilp L."/>
            <person name="Shao M."/>
            <person name="Duquette J."/>
            <person name="Hirsch C.N."/>
            <person name="Kimball J."/>
        </authorList>
    </citation>
    <scope>NUCLEOTIDE SEQUENCE</scope>
    <source>
        <tissue evidence="6">Fresh leaf tissue</tissue>
    </source>
</reference>
<dbReference type="EMBL" id="JAAALK010000288">
    <property type="protein sequence ID" value="KAG8052074.1"/>
    <property type="molecule type" value="Genomic_DNA"/>
</dbReference>
<evidence type="ECO:0000256" key="4">
    <source>
        <dbReference type="ARBA" id="ARBA00023242"/>
    </source>
</evidence>
<dbReference type="AlphaFoldDB" id="A0A8J5SAG7"/>
<feature type="compositionally biased region" description="Polar residues" evidence="5">
    <location>
        <begin position="194"/>
        <end position="205"/>
    </location>
</feature>
<evidence type="ECO:0000256" key="5">
    <source>
        <dbReference type="SAM" id="MobiDB-lite"/>
    </source>
</evidence>
<proteinExistence type="predicted"/>
<protein>
    <submittedName>
        <fullName evidence="6">Uncharacterized protein</fullName>
    </submittedName>
</protein>
<keyword evidence="1" id="KW-0805">Transcription regulation</keyword>
<feature type="region of interest" description="Disordered" evidence="5">
    <location>
        <begin position="1"/>
        <end position="46"/>
    </location>
</feature>